<organism evidence="5">
    <name type="scientific">freshwater metagenome</name>
    <dbReference type="NCBI Taxonomy" id="449393"/>
    <lineage>
        <taxon>unclassified sequences</taxon>
        <taxon>metagenomes</taxon>
        <taxon>ecological metagenomes</taxon>
    </lineage>
</organism>
<dbReference type="Pfam" id="PF00501">
    <property type="entry name" value="AMP-binding"/>
    <property type="match status" value="1"/>
</dbReference>
<dbReference type="InterPro" id="IPR042099">
    <property type="entry name" value="ANL_N_sf"/>
</dbReference>
<dbReference type="InterPro" id="IPR045851">
    <property type="entry name" value="AMP-bd_C_sf"/>
</dbReference>
<evidence type="ECO:0000259" key="3">
    <source>
        <dbReference type="Pfam" id="PF00501"/>
    </source>
</evidence>
<sequence length="704" mass="75363">MRLSERIDLPVSPERAWRTVIDPRVIGRTLPGLVTFEVLGDGPLRQGTRLRTVLAIGAAELGSELEVTVLRDGRDMVAVGVTGIDLHVALRVRPSGDGARISVRAGYNPPGGVPGALAGVVALPEMRRRVREMLRAVERILLAEDAPAPRPGPVEVAMLAARSARVFRRAGVLRPMRPDKYATIARQLAHWGATPAGAYAAAATRDPHRMAIIDGDRALTYAELDHRTTALAVALRDRGVGEGHRVAIACRNHRGFVETLVAVSKAGADALLVNTAFAAPQVRAVFDRERPTALVCDADLLGVMDEALGAATGVSSDPARGTVDGVSRVVAAWDAEHPSRPGVRSLDELIVEGDGRPLAYPGSPGRVVLLTSGTTGVPKGTRRSRIALGAPVSFLDRMDYRDGGTFLIAPPLFHAWGFANLLMAMLLGSTVVLRRDFDPEDVLRSVARHGVDVLVAVPVMLGRILELDPGVREEFDLSRLRVTATSGSALPGDLATRWMDVFGDTLHSLYGATEVGWGAIADPADLRAAPTTAGRVSLGARVRIVDRGGVALPTHRTGRILVGGGLANDRYTDGTRLPQRDGLSETGDVGYLDDLGRLFVLGREDDMIISGGENVYPRTVEDVLEEHPGVKEVAAIGVPDEHYGERIAVHVVKAPGARLSAKAVREHVRARRPRYEVPRDVVFCDELPRGATGKILRRALRSPS</sequence>
<dbReference type="GO" id="GO:0006631">
    <property type="term" value="P:fatty acid metabolic process"/>
    <property type="evidence" value="ECO:0007669"/>
    <property type="project" value="TreeGrafter"/>
</dbReference>
<dbReference type="PANTHER" id="PTHR43201">
    <property type="entry name" value="ACYL-COA SYNTHETASE"/>
    <property type="match status" value="1"/>
</dbReference>
<dbReference type="Gene3D" id="3.30.530.20">
    <property type="match status" value="1"/>
</dbReference>
<dbReference type="InterPro" id="IPR020845">
    <property type="entry name" value="AMP-binding_CS"/>
</dbReference>
<dbReference type="Pfam" id="PF10604">
    <property type="entry name" value="Polyketide_cyc2"/>
    <property type="match status" value="1"/>
</dbReference>
<evidence type="ECO:0000256" key="1">
    <source>
        <dbReference type="ARBA" id="ARBA00006432"/>
    </source>
</evidence>
<evidence type="ECO:0000256" key="2">
    <source>
        <dbReference type="ARBA" id="ARBA00022598"/>
    </source>
</evidence>
<dbReference type="Gene3D" id="3.30.300.30">
    <property type="match status" value="1"/>
</dbReference>
<proteinExistence type="inferred from homology"/>
<dbReference type="CDD" id="cd04433">
    <property type="entry name" value="AFD_class_I"/>
    <property type="match status" value="1"/>
</dbReference>
<dbReference type="EMBL" id="CAFBMK010000055">
    <property type="protein sequence ID" value="CAB4910815.1"/>
    <property type="molecule type" value="Genomic_DNA"/>
</dbReference>
<gene>
    <name evidence="5" type="ORF">UFOPK3564_01225</name>
</gene>
<name>A0A6J7H2G5_9ZZZZ</name>
<dbReference type="GO" id="GO:0031956">
    <property type="term" value="F:medium-chain fatty acid-CoA ligase activity"/>
    <property type="evidence" value="ECO:0007669"/>
    <property type="project" value="TreeGrafter"/>
</dbReference>
<feature type="domain" description="AMP-dependent synthetase/ligase" evidence="3">
    <location>
        <begin position="201"/>
        <end position="564"/>
    </location>
</feature>
<dbReference type="Pfam" id="PF13193">
    <property type="entry name" value="AMP-binding_C"/>
    <property type="match status" value="1"/>
</dbReference>
<reference evidence="5" key="1">
    <citation type="submission" date="2020-05" db="EMBL/GenBank/DDBJ databases">
        <authorList>
            <person name="Chiriac C."/>
            <person name="Salcher M."/>
            <person name="Ghai R."/>
            <person name="Kavagutti S V."/>
        </authorList>
    </citation>
    <scope>NUCLEOTIDE SEQUENCE</scope>
</reference>
<dbReference type="CDD" id="cd07812">
    <property type="entry name" value="SRPBCC"/>
    <property type="match status" value="1"/>
</dbReference>
<keyword evidence="2" id="KW-0436">Ligase</keyword>
<dbReference type="PROSITE" id="PS00455">
    <property type="entry name" value="AMP_BINDING"/>
    <property type="match status" value="1"/>
</dbReference>
<feature type="domain" description="AMP-binding enzyme C-terminal" evidence="4">
    <location>
        <begin position="620"/>
        <end position="694"/>
    </location>
</feature>
<protein>
    <submittedName>
        <fullName evidence="5">Unannotated protein</fullName>
    </submittedName>
</protein>
<evidence type="ECO:0000313" key="5">
    <source>
        <dbReference type="EMBL" id="CAB4910815.1"/>
    </source>
</evidence>
<dbReference type="Gene3D" id="3.40.50.12780">
    <property type="entry name" value="N-terminal domain of ligase-like"/>
    <property type="match status" value="1"/>
</dbReference>
<dbReference type="InterPro" id="IPR000873">
    <property type="entry name" value="AMP-dep_synth/lig_dom"/>
</dbReference>
<dbReference type="InterPro" id="IPR019587">
    <property type="entry name" value="Polyketide_cyclase/dehydratase"/>
</dbReference>
<dbReference type="AlphaFoldDB" id="A0A6J7H2G5"/>
<dbReference type="SUPFAM" id="SSF56801">
    <property type="entry name" value="Acetyl-CoA synthetase-like"/>
    <property type="match status" value="1"/>
</dbReference>
<evidence type="ECO:0000259" key="4">
    <source>
        <dbReference type="Pfam" id="PF13193"/>
    </source>
</evidence>
<accession>A0A6J7H2G5</accession>
<comment type="similarity">
    <text evidence="1">Belongs to the ATP-dependent AMP-binding enzyme family.</text>
</comment>
<dbReference type="PANTHER" id="PTHR43201:SF5">
    <property type="entry name" value="MEDIUM-CHAIN ACYL-COA LIGASE ACSF2, MITOCHONDRIAL"/>
    <property type="match status" value="1"/>
</dbReference>
<dbReference type="InterPro" id="IPR025110">
    <property type="entry name" value="AMP-bd_C"/>
</dbReference>
<dbReference type="SUPFAM" id="SSF55961">
    <property type="entry name" value="Bet v1-like"/>
    <property type="match status" value="1"/>
</dbReference>
<dbReference type="InterPro" id="IPR023393">
    <property type="entry name" value="START-like_dom_sf"/>
</dbReference>